<dbReference type="SMART" id="SM00747">
    <property type="entry name" value="CFEM"/>
    <property type="match status" value="1"/>
</dbReference>
<feature type="domain" description="CFEM" evidence="17">
    <location>
        <begin position="1"/>
        <end position="111"/>
    </location>
</feature>
<dbReference type="Proteomes" id="UP000722485">
    <property type="component" value="Unassembled WGS sequence"/>
</dbReference>
<dbReference type="InterPro" id="IPR008427">
    <property type="entry name" value="Extracellular_membr_CFEM_dom"/>
</dbReference>
<evidence type="ECO:0000256" key="14">
    <source>
        <dbReference type="ARBA" id="ARBA00023288"/>
    </source>
</evidence>
<evidence type="ECO:0000256" key="4">
    <source>
        <dbReference type="ARBA" id="ARBA00022475"/>
    </source>
</evidence>
<dbReference type="GO" id="GO:0005886">
    <property type="term" value="C:plasma membrane"/>
    <property type="evidence" value="ECO:0007669"/>
    <property type="project" value="UniProtKB-SubCell"/>
</dbReference>
<evidence type="ECO:0000256" key="3">
    <source>
        <dbReference type="ARBA" id="ARBA00010031"/>
    </source>
</evidence>
<feature type="disulfide bond" evidence="15">
    <location>
        <begin position="42"/>
        <end position="49"/>
    </location>
</feature>
<evidence type="ECO:0000313" key="18">
    <source>
        <dbReference type="EMBL" id="KAF7545511.1"/>
    </source>
</evidence>
<dbReference type="PROSITE" id="PS52012">
    <property type="entry name" value="CFEM"/>
    <property type="match status" value="1"/>
</dbReference>
<keyword evidence="7" id="KW-0336">GPI-anchor</keyword>
<dbReference type="OrthoDB" id="3065412at2759"/>
<comment type="caution">
    <text evidence="18">The sequence shown here is derived from an EMBL/GenBank/DDBJ whole genome shotgun (WGS) entry which is preliminary data.</text>
</comment>
<evidence type="ECO:0000256" key="10">
    <source>
        <dbReference type="ARBA" id="ARBA00023004"/>
    </source>
</evidence>
<keyword evidence="9 16" id="KW-0732">Signal</keyword>
<evidence type="ECO:0000256" key="9">
    <source>
        <dbReference type="ARBA" id="ARBA00022729"/>
    </source>
</evidence>
<keyword evidence="6 15" id="KW-0349">Heme</keyword>
<dbReference type="GO" id="GO:0046872">
    <property type="term" value="F:metal ion binding"/>
    <property type="evidence" value="ECO:0007669"/>
    <property type="project" value="UniProtKB-UniRule"/>
</dbReference>
<feature type="binding site" description="axial binding residue" evidence="15">
    <location>
        <position position="46"/>
    </location>
    <ligand>
        <name>heme</name>
        <dbReference type="ChEBI" id="CHEBI:30413"/>
    </ligand>
    <ligandPart>
        <name>Fe</name>
        <dbReference type="ChEBI" id="CHEBI:18248"/>
    </ligandPart>
</feature>
<organism evidence="18 19">
    <name type="scientific">Cylindrodendrum hubeiense</name>
    <dbReference type="NCBI Taxonomy" id="595255"/>
    <lineage>
        <taxon>Eukaryota</taxon>
        <taxon>Fungi</taxon>
        <taxon>Dikarya</taxon>
        <taxon>Ascomycota</taxon>
        <taxon>Pezizomycotina</taxon>
        <taxon>Sordariomycetes</taxon>
        <taxon>Hypocreomycetidae</taxon>
        <taxon>Hypocreales</taxon>
        <taxon>Nectriaceae</taxon>
        <taxon>Cylindrodendrum</taxon>
    </lineage>
</organism>
<dbReference type="GO" id="GO:0005576">
    <property type="term" value="C:extracellular region"/>
    <property type="evidence" value="ECO:0007669"/>
    <property type="project" value="UniProtKB-SubCell"/>
</dbReference>
<evidence type="ECO:0000313" key="19">
    <source>
        <dbReference type="Proteomes" id="UP000722485"/>
    </source>
</evidence>
<keyword evidence="4" id="KW-1003">Cell membrane</keyword>
<dbReference type="PANTHER" id="PTHR37928">
    <property type="entry name" value="CFEM DOMAIN PROTEIN (AFU_ORTHOLOGUE AFUA_6G14090)"/>
    <property type="match status" value="1"/>
</dbReference>
<keyword evidence="12 15" id="KW-1015">Disulfide bond</keyword>
<accession>A0A9P5H8F9</accession>
<evidence type="ECO:0000256" key="8">
    <source>
        <dbReference type="ARBA" id="ARBA00022723"/>
    </source>
</evidence>
<evidence type="ECO:0000256" key="11">
    <source>
        <dbReference type="ARBA" id="ARBA00023136"/>
    </source>
</evidence>
<dbReference type="Pfam" id="PF05730">
    <property type="entry name" value="CFEM"/>
    <property type="match status" value="1"/>
</dbReference>
<evidence type="ECO:0000256" key="5">
    <source>
        <dbReference type="ARBA" id="ARBA00022525"/>
    </source>
</evidence>
<keyword evidence="8 15" id="KW-0479">Metal-binding</keyword>
<evidence type="ECO:0000256" key="12">
    <source>
        <dbReference type="ARBA" id="ARBA00023157"/>
    </source>
</evidence>
<sequence length="189" mass="18006">MKSSILCFALVAGLAAAQSDKIPDCATSCVDKYATGDGIAGCKALDVACICKNDDFLNGVACCLEGKCDTAGKTAAVEYAKKICSAAKVDVPDSVVCKSSSSSASASASASASEKASESASGTAMGDASSSETGSAASASVSATASSDSTETASATEAAASSTSSTDAAAGLSSASGLLGAIAAMLMAL</sequence>
<evidence type="ECO:0000256" key="16">
    <source>
        <dbReference type="SAM" id="SignalP"/>
    </source>
</evidence>
<protein>
    <recommendedName>
        <fullName evidence="17">CFEM domain-containing protein</fullName>
    </recommendedName>
</protein>
<evidence type="ECO:0000256" key="7">
    <source>
        <dbReference type="ARBA" id="ARBA00022622"/>
    </source>
</evidence>
<dbReference type="EMBL" id="JAANBB010000250">
    <property type="protein sequence ID" value="KAF7545511.1"/>
    <property type="molecule type" value="Genomic_DNA"/>
</dbReference>
<evidence type="ECO:0000256" key="6">
    <source>
        <dbReference type="ARBA" id="ARBA00022617"/>
    </source>
</evidence>
<dbReference type="PANTHER" id="PTHR37928:SF2">
    <property type="entry name" value="GPI ANCHORED CFEM DOMAIN PROTEIN (AFU_ORTHOLOGUE AFUA_6G10580)"/>
    <property type="match status" value="1"/>
</dbReference>
<feature type="signal peptide" evidence="16">
    <location>
        <begin position="1"/>
        <end position="19"/>
    </location>
</feature>
<evidence type="ECO:0000256" key="2">
    <source>
        <dbReference type="ARBA" id="ARBA00004613"/>
    </source>
</evidence>
<evidence type="ECO:0000256" key="1">
    <source>
        <dbReference type="ARBA" id="ARBA00004609"/>
    </source>
</evidence>
<name>A0A9P5H8F9_9HYPO</name>
<comment type="similarity">
    <text evidence="3">Belongs to the RBT5 family.</text>
</comment>
<keyword evidence="5" id="KW-0964">Secreted</keyword>
<evidence type="ECO:0000256" key="13">
    <source>
        <dbReference type="ARBA" id="ARBA00023180"/>
    </source>
</evidence>
<feature type="chain" id="PRO_5040415536" description="CFEM domain-containing protein" evidence="16">
    <location>
        <begin position="20"/>
        <end position="189"/>
    </location>
</feature>
<keyword evidence="14" id="KW-0449">Lipoprotein</keyword>
<evidence type="ECO:0000259" key="17">
    <source>
        <dbReference type="PROSITE" id="PS52012"/>
    </source>
</evidence>
<keyword evidence="19" id="KW-1185">Reference proteome</keyword>
<comment type="subcellular location">
    <subcellularLocation>
        <location evidence="1">Cell membrane</location>
        <topology evidence="1">Lipid-anchor</topology>
        <topology evidence="1">GPI-anchor</topology>
    </subcellularLocation>
    <subcellularLocation>
        <location evidence="2">Secreted</location>
    </subcellularLocation>
</comment>
<keyword evidence="11" id="KW-0472">Membrane</keyword>
<gene>
    <name evidence="18" type="ORF">G7Z17_g9119</name>
</gene>
<comment type="caution">
    <text evidence="15">Lacks conserved residue(s) required for the propagation of feature annotation.</text>
</comment>
<proteinExistence type="inferred from homology"/>
<keyword evidence="10 15" id="KW-0408">Iron</keyword>
<keyword evidence="13" id="KW-0325">Glycoprotein</keyword>
<evidence type="ECO:0000256" key="15">
    <source>
        <dbReference type="PROSITE-ProRule" id="PRU01356"/>
    </source>
</evidence>
<dbReference type="AlphaFoldDB" id="A0A9P5H8F9"/>
<feature type="disulfide bond" evidence="15">
    <location>
        <begin position="51"/>
        <end position="84"/>
    </location>
</feature>
<dbReference type="InterPro" id="IPR051735">
    <property type="entry name" value="CFEM_domain"/>
</dbReference>
<reference evidence="18" key="1">
    <citation type="submission" date="2020-03" db="EMBL/GenBank/DDBJ databases">
        <title>Draft Genome Sequence of Cylindrodendrum hubeiense.</title>
        <authorList>
            <person name="Buettner E."/>
            <person name="Kellner H."/>
        </authorList>
    </citation>
    <scope>NUCLEOTIDE SEQUENCE</scope>
    <source>
        <strain evidence="18">IHI 201604</strain>
    </source>
</reference>
<dbReference type="GO" id="GO:0098552">
    <property type="term" value="C:side of membrane"/>
    <property type="evidence" value="ECO:0007669"/>
    <property type="project" value="UniProtKB-KW"/>
</dbReference>